<evidence type="ECO:0000256" key="4">
    <source>
        <dbReference type="ARBA" id="ARBA00022695"/>
    </source>
</evidence>
<sequence length="329" mass="38079">MYSFNDIIGYEDIKNHFKKSIQSNKISHAYIISGPKGMGKKLIANVISKTLQCEKGEEEPCNACTSCKQYDSNNNPDVKFVHATKTKSIGVDDIREQVNKDIHIKPYSYKNKIYIIDEADTLTEQAQNALLKTIEEPPEYGIIFLLVNHTNNMLPTILSRCVVLQLKPIQETIIKDYLMRQYKIEPQETNLYVSMAQGNIGKAQELVISDEFRTMRMKAIDLLKKINTLSDIEMMNVAPQLEEYKDHIEDFLDIMITWYRDLLVIKSTQESENIIHQDYYGDLLKNSEDLTYNQIGNAINKLEETKNIFKNNVNYQLALESLLFKLRMV</sequence>
<dbReference type="InterPro" id="IPR050238">
    <property type="entry name" value="DNA_Rep/Repair_Clamp_Loader"/>
</dbReference>
<dbReference type="RefSeq" id="WP_132278679.1">
    <property type="nucleotide sequence ID" value="NZ_SMGQ01000001.1"/>
</dbReference>
<protein>
    <recommendedName>
        <fullName evidence="2">DNA polymerase III subunit delta'</fullName>
        <ecNumber evidence="1">2.7.7.7</ecNumber>
    </recommendedName>
</protein>
<evidence type="ECO:0000259" key="8">
    <source>
        <dbReference type="Pfam" id="PF09115"/>
    </source>
</evidence>
<evidence type="ECO:0000256" key="1">
    <source>
        <dbReference type="ARBA" id="ARBA00012417"/>
    </source>
</evidence>
<dbReference type="Pfam" id="PF13177">
    <property type="entry name" value="DNA_pol3_delta2"/>
    <property type="match status" value="1"/>
</dbReference>
<evidence type="ECO:0000256" key="2">
    <source>
        <dbReference type="ARBA" id="ARBA00014363"/>
    </source>
</evidence>
<dbReference type="SUPFAM" id="SSF52540">
    <property type="entry name" value="P-loop containing nucleoside triphosphate hydrolases"/>
    <property type="match status" value="1"/>
</dbReference>
<dbReference type="InterPro" id="IPR027417">
    <property type="entry name" value="P-loop_NTPase"/>
</dbReference>
<dbReference type="Proteomes" id="UP000294545">
    <property type="component" value="Unassembled WGS sequence"/>
</dbReference>
<dbReference type="OrthoDB" id="9810148at2"/>
<proteinExistence type="predicted"/>
<feature type="domain" description="DNA polymerase III delta subunit C-terminal" evidence="8">
    <location>
        <begin position="223"/>
        <end position="326"/>
    </location>
</feature>
<reference evidence="9 10" key="1">
    <citation type="submission" date="2019-03" db="EMBL/GenBank/DDBJ databases">
        <title>Genomic Encyclopedia of Type Strains, Phase IV (KMG-IV): sequencing the most valuable type-strain genomes for metagenomic binning, comparative biology and taxonomic classification.</title>
        <authorList>
            <person name="Goeker M."/>
        </authorList>
    </citation>
    <scope>NUCLEOTIDE SEQUENCE [LARGE SCALE GENOMIC DNA]</scope>
    <source>
        <strain evidence="9 10">DSM 24176</strain>
    </source>
</reference>
<name>A0A4R1N1U5_9FIRM</name>
<keyword evidence="10" id="KW-1185">Reference proteome</keyword>
<comment type="catalytic activity">
    <reaction evidence="7">
        <text>DNA(n) + a 2'-deoxyribonucleoside 5'-triphosphate = DNA(n+1) + diphosphate</text>
        <dbReference type="Rhea" id="RHEA:22508"/>
        <dbReference type="Rhea" id="RHEA-COMP:17339"/>
        <dbReference type="Rhea" id="RHEA-COMP:17340"/>
        <dbReference type="ChEBI" id="CHEBI:33019"/>
        <dbReference type="ChEBI" id="CHEBI:61560"/>
        <dbReference type="ChEBI" id="CHEBI:173112"/>
        <dbReference type="EC" id="2.7.7.7"/>
    </reaction>
</comment>
<keyword evidence="4" id="KW-0548">Nucleotidyltransferase</keyword>
<dbReference type="PANTHER" id="PTHR11669">
    <property type="entry name" value="REPLICATION FACTOR C / DNA POLYMERASE III GAMMA-TAU SUBUNIT"/>
    <property type="match status" value="1"/>
</dbReference>
<evidence type="ECO:0000313" key="9">
    <source>
        <dbReference type="EMBL" id="TCL00038.1"/>
    </source>
</evidence>
<evidence type="ECO:0000256" key="3">
    <source>
        <dbReference type="ARBA" id="ARBA00022679"/>
    </source>
</evidence>
<dbReference type="GO" id="GO:0003887">
    <property type="term" value="F:DNA-directed DNA polymerase activity"/>
    <property type="evidence" value="ECO:0007669"/>
    <property type="project" value="UniProtKB-KW"/>
</dbReference>
<dbReference type="InterPro" id="IPR004622">
    <property type="entry name" value="DNA_pol_HolB"/>
</dbReference>
<keyword evidence="5" id="KW-0235">DNA replication</keyword>
<accession>A0A4R1N1U5</accession>
<keyword evidence="6" id="KW-0239">DNA-directed DNA polymerase</keyword>
<evidence type="ECO:0000313" key="10">
    <source>
        <dbReference type="Proteomes" id="UP000294545"/>
    </source>
</evidence>
<organism evidence="9 10">
    <name type="scientific">Natranaerovirga hydrolytica</name>
    <dbReference type="NCBI Taxonomy" id="680378"/>
    <lineage>
        <taxon>Bacteria</taxon>
        <taxon>Bacillati</taxon>
        <taxon>Bacillota</taxon>
        <taxon>Clostridia</taxon>
        <taxon>Lachnospirales</taxon>
        <taxon>Natranaerovirgaceae</taxon>
        <taxon>Natranaerovirga</taxon>
    </lineage>
</organism>
<gene>
    <name evidence="9" type="ORF">EDC19_0018</name>
</gene>
<dbReference type="EC" id="2.7.7.7" evidence="1"/>
<dbReference type="AlphaFoldDB" id="A0A4R1N1U5"/>
<evidence type="ECO:0000256" key="6">
    <source>
        <dbReference type="ARBA" id="ARBA00022932"/>
    </source>
</evidence>
<evidence type="ECO:0000256" key="5">
    <source>
        <dbReference type="ARBA" id="ARBA00022705"/>
    </source>
</evidence>
<dbReference type="EMBL" id="SMGQ01000001">
    <property type="protein sequence ID" value="TCL00038.1"/>
    <property type="molecule type" value="Genomic_DNA"/>
</dbReference>
<evidence type="ECO:0000256" key="7">
    <source>
        <dbReference type="ARBA" id="ARBA00049244"/>
    </source>
</evidence>
<keyword evidence="3" id="KW-0808">Transferase</keyword>
<dbReference type="GO" id="GO:0009360">
    <property type="term" value="C:DNA polymerase III complex"/>
    <property type="evidence" value="ECO:0007669"/>
    <property type="project" value="InterPro"/>
</dbReference>
<dbReference type="InterPro" id="IPR015199">
    <property type="entry name" value="DNA_pol_III_delta_C"/>
</dbReference>
<dbReference type="Pfam" id="PF09115">
    <property type="entry name" value="DNApol3-delta_C"/>
    <property type="match status" value="1"/>
</dbReference>
<dbReference type="Gene3D" id="3.40.50.300">
    <property type="entry name" value="P-loop containing nucleotide triphosphate hydrolases"/>
    <property type="match status" value="1"/>
</dbReference>
<dbReference type="GO" id="GO:0003677">
    <property type="term" value="F:DNA binding"/>
    <property type="evidence" value="ECO:0007669"/>
    <property type="project" value="InterPro"/>
</dbReference>
<comment type="caution">
    <text evidence="9">The sequence shown here is derived from an EMBL/GenBank/DDBJ whole genome shotgun (WGS) entry which is preliminary data.</text>
</comment>
<dbReference type="PANTHER" id="PTHR11669:SF8">
    <property type="entry name" value="DNA POLYMERASE III SUBUNIT DELTA"/>
    <property type="match status" value="1"/>
</dbReference>
<dbReference type="NCBIfam" id="TIGR00678">
    <property type="entry name" value="holB"/>
    <property type="match status" value="1"/>
</dbReference>
<dbReference type="GO" id="GO:0006261">
    <property type="term" value="P:DNA-templated DNA replication"/>
    <property type="evidence" value="ECO:0007669"/>
    <property type="project" value="TreeGrafter"/>
</dbReference>
<dbReference type="GO" id="GO:0008408">
    <property type="term" value="F:3'-5' exonuclease activity"/>
    <property type="evidence" value="ECO:0007669"/>
    <property type="project" value="InterPro"/>
</dbReference>